<protein>
    <submittedName>
        <fullName evidence="3">U11/U12 small nuclear ribonucleoprotein</fullName>
    </submittedName>
</protein>
<proteinExistence type="predicted"/>
<dbReference type="OrthoDB" id="2289628at2759"/>
<dbReference type="PANTHER" id="PTHR48190">
    <property type="entry name" value="PROGRAMMED CELL DEATH PROTEIN 7"/>
    <property type="match status" value="1"/>
</dbReference>
<sequence length="271" mass="32199">MHKIMSLTETKRRLAEAIELYDNLKQEIDHKDLDAYADDEWHQFLSRLGYQTAQLIQTSKQLDDPHLLSLLKRKQAKLKRHSEWRKRHKKRARLHKLQEARRSERWVMETTMAVSMAPAHQQKSTEKETKEDNLKHKIKKASGILRQLILLRQLRRKRLEAKGHFFAESGNQFFDQVKAWHEQEEGKKNESTSDSLVVHPQDSWQHIKLDLNAYAYWCVAEKSTDDLLDIRRQWDRYINHDGHHQDIYQKVPPVFVTPSPPANAVWASYLL</sequence>
<feature type="compositionally biased region" description="Basic and acidic residues" evidence="2">
    <location>
        <begin position="123"/>
        <end position="134"/>
    </location>
</feature>
<dbReference type="STRING" id="101091.A0A1C7N1B5"/>
<feature type="region of interest" description="Disordered" evidence="2">
    <location>
        <begin position="115"/>
        <end position="134"/>
    </location>
</feature>
<dbReference type="GO" id="GO:0005689">
    <property type="term" value="C:U12-type spliceosomal complex"/>
    <property type="evidence" value="ECO:0007669"/>
    <property type="project" value="TreeGrafter"/>
</dbReference>
<dbReference type="InterPro" id="IPR052831">
    <property type="entry name" value="Apoptosis_promoter"/>
</dbReference>
<evidence type="ECO:0000256" key="1">
    <source>
        <dbReference type="SAM" id="Coils"/>
    </source>
</evidence>
<dbReference type="AlphaFoldDB" id="A0A1C7N1B5"/>
<keyword evidence="4" id="KW-1185">Reference proteome</keyword>
<comment type="caution">
    <text evidence="3">The sequence shown here is derived from an EMBL/GenBank/DDBJ whole genome shotgun (WGS) entry which is preliminary data.</text>
</comment>
<keyword evidence="1" id="KW-0175">Coiled coil</keyword>
<dbReference type="EMBL" id="LUGH01000856">
    <property type="protein sequence ID" value="OBZ82486.1"/>
    <property type="molecule type" value="Genomic_DNA"/>
</dbReference>
<dbReference type="InterPro" id="IPR031974">
    <property type="entry name" value="PDCD7"/>
</dbReference>
<dbReference type="Pfam" id="PF16021">
    <property type="entry name" value="PDCD7"/>
    <property type="match status" value="1"/>
</dbReference>
<evidence type="ECO:0000313" key="4">
    <source>
        <dbReference type="Proteomes" id="UP000093000"/>
    </source>
</evidence>
<reference evidence="3 4" key="1">
    <citation type="submission" date="2016-03" db="EMBL/GenBank/DDBJ databases">
        <title>Choanephora cucurbitarum.</title>
        <authorList>
            <person name="Min B."/>
            <person name="Park H."/>
            <person name="Park J.-H."/>
            <person name="Shin H.-D."/>
            <person name="Choi I.-G."/>
        </authorList>
    </citation>
    <scope>NUCLEOTIDE SEQUENCE [LARGE SCALE GENOMIC DNA]</scope>
    <source>
        <strain evidence="3 4">KUS-F28377</strain>
    </source>
</reference>
<dbReference type="Proteomes" id="UP000093000">
    <property type="component" value="Unassembled WGS sequence"/>
</dbReference>
<name>A0A1C7N1B5_9FUNG</name>
<feature type="coiled-coil region" evidence="1">
    <location>
        <begin position="7"/>
        <end position="34"/>
    </location>
</feature>
<accession>A0A1C7N1B5</accession>
<dbReference type="PANTHER" id="PTHR48190:SF2">
    <property type="entry name" value="PROGRAMMED CELL DEATH PROTEIN 7"/>
    <property type="match status" value="1"/>
</dbReference>
<dbReference type="InParanoid" id="A0A1C7N1B5"/>
<keyword evidence="3" id="KW-0687">Ribonucleoprotein</keyword>
<gene>
    <name evidence="3" type="primary">SNRNP59</name>
    <name evidence="3" type="ORF">A0J61_09464</name>
</gene>
<organism evidence="3 4">
    <name type="scientific">Choanephora cucurbitarum</name>
    <dbReference type="NCBI Taxonomy" id="101091"/>
    <lineage>
        <taxon>Eukaryota</taxon>
        <taxon>Fungi</taxon>
        <taxon>Fungi incertae sedis</taxon>
        <taxon>Mucoromycota</taxon>
        <taxon>Mucoromycotina</taxon>
        <taxon>Mucoromycetes</taxon>
        <taxon>Mucorales</taxon>
        <taxon>Mucorineae</taxon>
        <taxon>Choanephoraceae</taxon>
        <taxon>Choanephoroideae</taxon>
        <taxon>Choanephora</taxon>
    </lineage>
</organism>
<evidence type="ECO:0000256" key="2">
    <source>
        <dbReference type="SAM" id="MobiDB-lite"/>
    </source>
</evidence>
<evidence type="ECO:0000313" key="3">
    <source>
        <dbReference type="EMBL" id="OBZ82486.1"/>
    </source>
</evidence>